<dbReference type="InterPro" id="IPR012292">
    <property type="entry name" value="Globin/Proto"/>
</dbReference>
<comment type="similarity">
    <text evidence="5">Belongs to the truncated hemoglobin family. Group II subfamily.</text>
</comment>
<dbReference type="GO" id="GO:0005344">
    <property type="term" value="F:oxygen carrier activity"/>
    <property type="evidence" value="ECO:0007669"/>
    <property type="project" value="InterPro"/>
</dbReference>
<organism evidence="6 7">
    <name type="scientific">Sediminihaliea albiluteola</name>
    <dbReference type="NCBI Taxonomy" id="2758564"/>
    <lineage>
        <taxon>Bacteria</taxon>
        <taxon>Pseudomonadati</taxon>
        <taxon>Pseudomonadota</taxon>
        <taxon>Gammaproteobacteria</taxon>
        <taxon>Cellvibrionales</taxon>
        <taxon>Halieaceae</taxon>
        <taxon>Sediminihaliea</taxon>
    </lineage>
</organism>
<dbReference type="AlphaFoldDB" id="A0A7W2TWM5"/>
<dbReference type="GO" id="GO:0019825">
    <property type="term" value="F:oxygen binding"/>
    <property type="evidence" value="ECO:0007669"/>
    <property type="project" value="InterPro"/>
</dbReference>
<evidence type="ECO:0000256" key="1">
    <source>
        <dbReference type="ARBA" id="ARBA00022448"/>
    </source>
</evidence>
<dbReference type="InterPro" id="IPR001486">
    <property type="entry name" value="Hemoglobin_trunc"/>
</dbReference>
<dbReference type="Proteomes" id="UP000539350">
    <property type="component" value="Unassembled WGS sequence"/>
</dbReference>
<keyword evidence="7" id="KW-1185">Reference proteome</keyword>
<evidence type="ECO:0000313" key="7">
    <source>
        <dbReference type="Proteomes" id="UP000539350"/>
    </source>
</evidence>
<dbReference type="EMBL" id="JACFXU010000014">
    <property type="protein sequence ID" value="MBA6413174.1"/>
    <property type="molecule type" value="Genomic_DNA"/>
</dbReference>
<dbReference type="GO" id="GO:0046872">
    <property type="term" value="F:metal ion binding"/>
    <property type="evidence" value="ECO:0007669"/>
    <property type="project" value="UniProtKB-KW"/>
</dbReference>
<sequence>MSQQSPYQILGEEGIRKLAHTFYDVMDELPQVEKVRKMHAVNKDEIKQKLTDYLTGWMGGPPRYQEKTGTVCLTEPHKPYAIGPEERDQWLLCMDIALERTGASDELKQMLKTPMFRIADTIRNRETSEQEVKDPNIIAAG</sequence>
<proteinExistence type="inferred from homology"/>
<dbReference type="InterPro" id="IPR044203">
    <property type="entry name" value="GlbO/GLB3-like"/>
</dbReference>
<dbReference type="GO" id="GO:0020037">
    <property type="term" value="F:heme binding"/>
    <property type="evidence" value="ECO:0007669"/>
    <property type="project" value="InterPro"/>
</dbReference>
<accession>A0A7W2TWM5</accession>
<name>A0A7W2TWM5_9GAMM</name>
<keyword evidence="1" id="KW-0813">Transport</keyword>
<dbReference type="CDD" id="cd14773">
    <property type="entry name" value="TrHb2_PhHbO-like_O"/>
    <property type="match status" value="1"/>
</dbReference>
<dbReference type="InterPro" id="IPR009050">
    <property type="entry name" value="Globin-like_sf"/>
</dbReference>
<evidence type="ECO:0000256" key="4">
    <source>
        <dbReference type="ARBA" id="ARBA00023004"/>
    </source>
</evidence>
<evidence type="ECO:0000256" key="2">
    <source>
        <dbReference type="ARBA" id="ARBA00022617"/>
    </source>
</evidence>
<dbReference type="PANTHER" id="PTHR47366:SF1">
    <property type="entry name" value="TWO-ON-TWO HEMOGLOBIN-3"/>
    <property type="match status" value="1"/>
</dbReference>
<dbReference type="Gene3D" id="1.10.490.10">
    <property type="entry name" value="Globins"/>
    <property type="match status" value="1"/>
</dbReference>
<keyword evidence="3" id="KW-0479">Metal-binding</keyword>
<dbReference type="SUPFAM" id="SSF46458">
    <property type="entry name" value="Globin-like"/>
    <property type="match status" value="1"/>
</dbReference>
<keyword evidence="2" id="KW-0349">Heme</keyword>
<dbReference type="PANTHER" id="PTHR47366">
    <property type="entry name" value="TWO-ON-TWO HEMOGLOBIN-3"/>
    <property type="match status" value="1"/>
</dbReference>
<evidence type="ECO:0000313" key="6">
    <source>
        <dbReference type="EMBL" id="MBA6413174.1"/>
    </source>
</evidence>
<reference evidence="6 7" key="1">
    <citation type="submission" date="2020-07" db="EMBL/GenBank/DDBJ databases">
        <title>Halieaceae bacterium, F7430, whole genome shotgun sequencing project.</title>
        <authorList>
            <person name="Jiang S."/>
            <person name="Liu Z.W."/>
            <person name="Du Z.J."/>
        </authorList>
    </citation>
    <scope>NUCLEOTIDE SEQUENCE [LARGE SCALE GENOMIC DNA]</scope>
    <source>
        <strain evidence="6 7">F7430</strain>
    </source>
</reference>
<evidence type="ECO:0000256" key="3">
    <source>
        <dbReference type="ARBA" id="ARBA00022723"/>
    </source>
</evidence>
<dbReference type="Pfam" id="PF01152">
    <property type="entry name" value="Bac_globin"/>
    <property type="match status" value="1"/>
</dbReference>
<dbReference type="RefSeq" id="WP_182171933.1">
    <property type="nucleotide sequence ID" value="NZ_JACFXU010000014.1"/>
</dbReference>
<keyword evidence="4" id="KW-0408">Iron</keyword>
<gene>
    <name evidence="6" type="ORF">H2508_08645</name>
</gene>
<comment type="caution">
    <text evidence="6">The sequence shown here is derived from an EMBL/GenBank/DDBJ whole genome shotgun (WGS) entry which is preliminary data.</text>
</comment>
<protein>
    <submittedName>
        <fullName evidence="6">Group II truncated hemoglobin</fullName>
    </submittedName>
</protein>
<evidence type="ECO:0000256" key="5">
    <source>
        <dbReference type="ARBA" id="ARBA00034496"/>
    </source>
</evidence>